<dbReference type="GO" id="GO:0005634">
    <property type="term" value="C:nucleus"/>
    <property type="evidence" value="ECO:0007669"/>
    <property type="project" value="UniProtKB-SubCell"/>
</dbReference>
<evidence type="ECO:0000256" key="1">
    <source>
        <dbReference type="ARBA" id="ARBA00003767"/>
    </source>
</evidence>
<evidence type="ECO:0000256" key="12">
    <source>
        <dbReference type="PROSITE-ProRule" id="PRU00042"/>
    </source>
</evidence>
<feature type="domain" description="C2H2-type" evidence="14">
    <location>
        <begin position="271"/>
        <end position="298"/>
    </location>
</feature>
<evidence type="ECO:0000259" key="14">
    <source>
        <dbReference type="PROSITE" id="PS50157"/>
    </source>
</evidence>
<evidence type="ECO:0000256" key="9">
    <source>
        <dbReference type="ARBA" id="ARBA00023125"/>
    </source>
</evidence>
<feature type="domain" description="C2H2-type" evidence="14">
    <location>
        <begin position="187"/>
        <end position="214"/>
    </location>
</feature>
<evidence type="ECO:0000256" key="2">
    <source>
        <dbReference type="ARBA" id="ARBA00004123"/>
    </source>
</evidence>
<dbReference type="Gene3D" id="3.30.160.60">
    <property type="entry name" value="Classic Zinc Finger"/>
    <property type="match status" value="8"/>
</dbReference>
<feature type="domain" description="C2H2-type" evidence="14">
    <location>
        <begin position="355"/>
        <end position="382"/>
    </location>
</feature>
<dbReference type="FunFam" id="3.30.160.60:FF:000110">
    <property type="entry name" value="Zinc finger protein-like"/>
    <property type="match status" value="1"/>
</dbReference>
<feature type="binding site" evidence="13">
    <location>
        <position position="18"/>
    </location>
    <ligand>
        <name>Zn(2+)</name>
        <dbReference type="ChEBI" id="CHEBI:29105"/>
    </ligand>
</feature>
<evidence type="ECO:0000256" key="3">
    <source>
        <dbReference type="ARBA" id="ARBA00006991"/>
    </source>
</evidence>
<gene>
    <name evidence="16" type="ORF">g.4063</name>
</gene>
<dbReference type="InterPro" id="IPR012934">
    <property type="entry name" value="Znf_AD"/>
</dbReference>
<dbReference type="FunFam" id="3.30.160.60:FF:001498">
    <property type="entry name" value="Zinc finger protein 404"/>
    <property type="match status" value="1"/>
</dbReference>
<feature type="binding site" evidence="13">
    <location>
        <position position="62"/>
    </location>
    <ligand>
        <name>Zn(2+)</name>
        <dbReference type="ChEBI" id="CHEBI:29105"/>
    </ligand>
</feature>
<feature type="domain" description="C2H2-type" evidence="14">
    <location>
        <begin position="383"/>
        <end position="410"/>
    </location>
</feature>
<keyword evidence="11" id="KW-0539">Nucleus</keyword>
<dbReference type="PANTHER" id="PTHR24381:SF393">
    <property type="entry name" value="CHROMATIN-LINKED ADAPTOR FOR MSL PROTEINS, ISOFORM B"/>
    <property type="match status" value="1"/>
</dbReference>
<proteinExistence type="inferred from homology"/>
<dbReference type="InterPro" id="IPR036236">
    <property type="entry name" value="Znf_C2H2_sf"/>
</dbReference>
<dbReference type="InterPro" id="IPR013087">
    <property type="entry name" value="Znf_C2H2_type"/>
</dbReference>
<feature type="domain" description="C2H2-type" evidence="14">
    <location>
        <begin position="215"/>
        <end position="242"/>
    </location>
</feature>
<dbReference type="FunFam" id="3.30.160.60:FF:000097">
    <property type="entry name" value="Zinc finger protein"/>
    <property type="match status" value="1"/>
</dbReference>
<comment type="function">
    <text evidence="1">May be involved in transcriptional regulation.</text>
</comment>
<keyword evidence="4 13" id="KW-0479">Metal-binding</keyword>
<feature type="domain" description="C2H2-type" evidence="14">
    <location>
        <begin position="327"/>
        <end position="354"/>
    </location>
</feature>
<dbReference type="FunFam" id="3.30.160.60:FF:000060">
    <property type="entry name" value="zinc finger protein 436"/>
    <property type="match status" value="1"/>
</dbReference>
<sequence length="474" mass="54975">MPDSIDTSLNIFSLCRLCVSQTGTIEIFSNDTQFQDIPLHSTITNLVSVKVSKGDKLPEKICLKCLDILLTIYNFKQKCESSDNYLRENLRKFNEKRNTCEKIAEHNETVLKLSDSISSHYLNSSENDDFVFNDMVKLHLLENNVNISSSETKRKIGKKQKKPTNKNVNKYKHIQSKNLDSNKGRIFECEVCSRKYVSRRQMCRHQVIHSKKKSYICRFCGKYFYLKCSLQVHERIHTGERPFLCNTCGKSFTQVAGLKRHLTIHNDEKPFECKMCEKSFKLADSLVVHIRTHTLERPYKCSNCSKTFSHHSGLNKHLRIHTGEKNYQCKQCSKFFARSDSLSEHMRIHTGERPFDCTTCGSSFANKSTLKVHMRRHTSEKPFQCDYCSKTFTQSSVLARHLRIHTGEKPYHCSYCDNSFSLKVRLVEHVRGTHDLNHKISHITNSMHSVNSDLQFSDSNNLKFIETVKKALET</sequence>
<dbReference type="Gene3D" id="3.40.1800.20">
    <property type="match status" value="1"/>
</dbReference>
<protein>
    <recommendedName>
        <fullName evidence="17">Protein krueppel</fullName>
    </recommendedName>
</protein>
<dbReference type="FunFam" id="3.30.160.60:FF:001677">
    <property type="entry name" value="Zinc finger protein 2"/>
    <property type="match status" value="1"/>
</dbReference>
<keyword evidence="9" id="KW-0238">DNA-binding</keyword>
<dbReference type="FunFam" id="3.30.160.60:FF:001009">
    <property type="entry name" value="Zinc finger protein 26"/>
    <property type="match status" value="1"/>
</dbReference>
<evidence type="ECO:0000256" key="7">
    <source>
        <dbReference type="ARBA" id="ARBA00022833"/>
    </source>
</evidence>
<evidence type="ECO:0000256" key="8">
    <source>
        <dbReference type="ARBA" id="ARBA00023015"/>
    </source>
</evidence>
<dbReference type="PROSITE" id="PS51915">
    <property type="entry name" value="ZAD"/>
    <property type="match status" value="1"/>
</dbReference>
<dbReference type="EMBL" id="GEDC01010458">
    <property type="protein sequence ID" value="JAS26840.1"/>
    <property type="molecule type" value="Transcribed_RNA"/>
</dbReference>
<dbReference type="SUPFAM" id="SSF57716">
    <property type="entry name" value="Glucocorticoid receptor-like (DNA-binding domain)"/>
    <property type="match status" value="1"/>
</dbReference>
<dbReference type="AlphaFoldDB" id="A0A1B6DMJ5"/>
<dbReference type="GO" id="GO:0000981">
    <property type="term" value="F:DNA-binding transcription factor activity, RNA polymerase II-specific"/>
    <property type="evidence" value="ECO:0007669"/>
    <property type="project" value="TreeGrafter"/>
</dbReference>
<dbReference type="SMART" id="SM00355">
    <property type="entry name" value="ZnF_C2H2"/>
    <property type="match status" value="9"/>
</dbReference>
<comment type="subcellular location">
    <subcellularLocation>
        <location evidence="2">Nucleus</location>
    </subcellularLocation>
</comment>
<dbReference type="FunFam" id="3.30.160.60:FF:001506">
    <property type="entry name" value="Zinc finger protein"/>
    <property type="match status" value="1"/>
</dbReference>
<accession>A0A1B6DMJ5</accession>
<keyword evidence="5" id="KW-0677">Repeat</keyword>
<feature type="domain" description="ZAD" evidence="15">
    <location>
        <begin position="13"/>
        <end position="89"/>
    </location>
</feature>
<evidence type="ECO:0000256" key="11">
    <source>
        <dbReference type="ARBA" id="ARBA00023242"/>
    </source>
</evidence>
<feature type="binding site" evidence="13">
    <location>
        <position position="65"/>
    </location>
    <ligand>
        <name>Zn(2+)</name>
        <dbReference type="ChEBI" id="CHEBI:29105"/>
    </ligand>
</feature>
<keyword evidence="8" id="KW-0805">Transcription regulation</keyword>
<comment type="similarity">
    <text evidence="3">Belongs to the krueppel C2H2-type zinc-finger protein family.</text>
</comment>
<organism evidence="16">
    <name type="scientific">Clastoptera arizonana</name>
    <name type="common">Arizona spittle bug</name>
    <dbReference type="NCBI Taxonomy" id="38151"/>
    <lineage>
        <taxon>Eukaryota</taxon>
        <taxon>Metazoa</taxon>
        <taxon>Ecdysozoa</taxon>
        <taxon>Arthropoda</taxon>
        <taxon>Hexapoda</taxon>
        <taxon>Insecta</taxon>
        <taxon>Pterygota</taxon>
        <taxon>Neoptera</taxon>
        <taxon>Paraneoptera</taxon>
        <taxon>Hemiptera</taxon>
        <taxon>Auchenorrhyncha</taxon>
        <taxon>Cercopoidea</taxon>
        <taxon>Clastopteridae</taxon>
        <taxon>Clastoptera</taxon>
    </lineage>
</organism>
<evidence type="ECO:0000256" key="5">
    <source>
        <dbReference type="ARBA" id="ARBA00022737"/>
    </source>
</evidence>
<dbReference type="Pfam" id="PF07776">
    <property type="entry name" value="zf-AD"/>
    <property type="match status" value="1"/>
</dbReference>
<evidence type="ECO:0000256" key="4">
    <source>
        <dbReference type="ARBA" id="ARBA00022723"/>
    </source>
</evidence>
<evidence type="ECO:0008006" key="17">
    <source>
        <dbReference type="Google" id="ProtNLM"/>
    </source>
</evidence>
<name>A0A1B6DMJ5_9HEMI</name>
<keyword evidence="7 13" id="KW-0862">Zinc</keyword>
<dbReference type="GO" id="GO:0008270">
    <property type="term" value="F:zinc ion binding"/>
    <property type="evidence" value="ECO:0007669"/>
    <property type="project" value="UniProtKB-UniRule"/>
</dbReference>
<dbReference type="SMART" id="SM00868">
    <property type="entry name" value="zf-AD"/>
    <property type="match status" value="1"/>
</dbReference>
<dbReference type="SUPFAM" id="SSF57667">
    <property type="entry name" value="beta-beta-alpha zinc fingers"/>
    <property type="match status" value="5"/>
</dbReference>
<dbReference type="PROSITE" id="PS50157">
    <property type="entry name" value="ZINC_FINGER_C2H2_2"/>
    <property type="match status" value="9"/>
</dbReference>
<evidence type="ECO:0000313" key="16">
    <source>
        <dbReference type="EMBL" id="JAS26840.1"/>
    </source>
</evidence>
<keyword evidence="10" id="KW-0804">Transcription</keyword>
<dbReference type="PROSITE" id="PS00028">
    <property type="entry name" value="ZINC_FINGER_C2H2_1"/>
    <property type="match status" value="9"/>
</dbReference>
<evidence type="ECO:0000256" key="6">
    <source>
        <dbReference type="ARBA" id="ARBA00022771"/>
    </source>
</evidence>
<dbReference type="GO" id="GO:0000977">
    <property type="term" value="F:RNA polymerase II transcription regulatory region sequence-specific DNA binding"/>
    <property type="evidence" value="ECO:0007669"/>
    <property type="project" value="TreeGrafter"/>
</dbReference>
<feature type="domain" description="C2H2-type" evidence="14">
    <location>
        <begin position="243"/>
        <end position="270"/>
    </location>
</feature>
<feature type="domain" description="C2H2-type" evidence="14">
    <location>
        <begin position="411"/>
        <end position="439"/>
    </location>
</feature>
<reference evidence="16" key="1">
    <citation type="submission" date="2015-12" db="EMBL/GenBank/DDBJ databases">
        <title>De novo transcriptome assembly of four potential Pierce s Disease insect vectors from Arizona vineyards.</title>
        <authorList>
            <person name="Tassone E.E."/>
        </authorList>
    </citation>
    <scope>NUCLEOTIDE SEQUENCE</scope>
</reference>
<evidence type="ECO:0000256" key="10">
    <source>
        <dbReference type="ARBA" id="ARBA00023163"/>
    </source>
</evidence>
<evidence type="ECO:0000259" key="15">
    <source>
        <dbReference type="PROSITE" id="PS51915"/>
    </source>
</evidence>
<dbReference type="PANTHER" id="PTHR24381">
    <property type="entry name" value="ZINC FINGER PROTEIN"/>
    <property type="match status" value="1"/>
</dbReference>
<feature type="domain" description="C2H2-type" evidence="14">
    <location>
        <begin position="299"/>
        <end position="326"/>
    </location>
</feature>
<keyword evidence="6 12" id="KW-0863">Zinc-finger</keyword>
<dbReference type="Pfam" id="PF00096">
    <property type="entry name" value="zf-C2H2"/>
    <property type="match status" value="6"/>
</dbReference>
<evidence type="ECO:0000256" key="13">
    <source>
        <dbReference type="PROSITE-ProRule" id="PRU01263"/>
    </source>
</evidence>
<dbReference type="FunFam" id="3.30.160.60:FF:000358">
    <property type="entry name" value="zinc finger protein 24"/>
    <property type="match status" value="1"/>
</dbReference>
<feature type="binding site" evidence="13">
    <location>
        <position position="15"/>
    </location>
    <ligand>
        <name>Zn(2+)</name>
        <dbReference type="ChEBI" id="CHEBI:29105"/>
    </ligand>
</feature>